<keyword evidence="3" id="KW-1185">Reference proteome</keyword>
<keyword evidence="1" id="KW-0812">Transmembrane</keyword>
<proteinExistence type="predicted"/>
<dbReference type="AlphaFoldDB" id="A0AAD7TRK7"/>
<feature type="transmembrane region" description="Helical" evidence="1">
    <location>
        <begin position="158"/>
        <end position="178"/>
    </location>
</feature>
<sequence length="954" mass="106081">MSSSQNGVSLDISGVAGFFGGDVSVSAMATVHIYEGRKWLGWYNQPGSYEIAKRYGQLSTSRFWDALYPGVNVDPATLFEFDGTQGPKYTAVQSGTVIARTGHVARLFMEECKEAPVRATPGALPQRTTSPGLVTVADLSVIPREIETPHQQRNIGSILACAPILVSMSACIVCAVLGDWFCFSMILLGIVASGFSCYTIGMGTLTFKHPEPARDAPPGDGLLEAENEIVILKGPEGAVNSITRGRFYLEYASKPRYNNIGWCSILLTFQFLAQLLIVPQGTLHGQIAFLVSLAASWAYNSYLSSLDKERIQRSILVNQVLRLDPSHIHKYELGTRTSMVVFSLLLLAPANTRGLRRVLNDLLPNDTDVWTRWKDEVLSCIEKDLRADTHEFTFQFEPLAPNDTLGPCVSLLETLRGDARAAAGYYEDYRRRGRTPLNSTTILFSTRTVNEAVDEDVRAMRQSPSGNGMPVRYIYSDGHRQRRLVPPYKDSTPLIPTLSCTARSRRCSSLAMTITIPLQHSQFNLDISGVAGFFGGDVAVSAMATVHIYQGRKWLGWYNTPGSYEIAKRYGQLGRSRFWDGLYPGINVDPAVLFELDGMKGPKYRGVQSGTIISKTGHLAHLLVQECRDIPRSDVTLVHYPRITTPVAVTVVNLWHKPKPEEHPRVFSDSTGPLASIPIVASVATCVACLVYHDWFCFSMILLGIIASGASCFVIGSGRFTFTHPQHADGAPNGDGILMGEDEVVVLLGKEGAVTPITRGRFSLKFDSEPEYHNIGICSILLTVQFLAQLLLVPQGEIFGQIMFLTSLAVSWGYNSYLSSLDRESIQRRILMERVLRHHRKQKYEFGTRTAMAVFVLLVLSPANHDTLRKTLDDLLPNETPVWDVWKESVLQKIRLFDEKQGGELKRPASPRFNYDVNHGFNATELNLLHTLYRDAEVAFDQYRQRDFDDSIKN</sequence>
<dbReference type="EMBL" id="JAPEVG010000168">
    <property type="protein sequence ID" value="KAJ8475135.1"/>
    <property type="molecule type" value="Genomic_DNA"/>
</dbReference>
<evidence type="ECO:0000313" key="2">
    <source>
        <dbReference type="EMBL" id="KAJ8475135.1"/>
    </source>
</evidence>
<evidence type="ECO:0000256" key="1">
    <source>
        <dbReference type="SAM" id="Phobius"/>
    </source>
</evidence>
<keyword evidence="1" id="KW-1133">Transmembrane helix</keyword>
<accession>A0AAD7TRK7</accession>
<gene>
    <name evidence="2" type="ORF">ONZ51_g6768</name>
</gene>
<keyword evidence="1" id="KW-0472">Membrane</keyword>
<dbReference type="Proteomes" id="UP001215151">
    <property type="component" value="Unassembled WGS sequence"/>
</dbReference>
<feature type="transmembrane region" description="Helical" evidence="1">
    <location>
        <begin position="699"/>
        <end position="716"/>
    </location>
</feature>
<feature type="transmembrane region" description="Helical" evidence="1">
    <location>
        <begin position="283"/>
        <end position="303"/>
    </location>
</feature>
<reference evidence="2" key="1">
    <citation type="submission" date="2022-11" db="EMBL/GenBank/DDBJ databases">
        <title>Genome Sequence of Cubamyces cubensis.</title>
        <authorList>
            <person name="Buettner E."/>
        </authorList>
    </citation>
    <scope>NUCLEOTIDE SEQUENCE</scope>
    <source>
        <strain evidence="2">MPL-01</strain>
    </source>
</reference>
<name>A0AAD7TRK7_9APHY</name>
<feature type="transmembrane region" description="Helical" evidence="1">
    <location>
        <begin position="12"/>
        <end position="34"/>
    </location>
</feature>
<feature type="transmembrane region" description="Helical" evidence="1">
    <location>
        <begin position="259"/>
        <end position="277"/>
    </location>
</feature>
<evidence type="ECO:0000313" key="3">
    <source>
        <dbReference type="Proteomes" id="UP001215151"/>
    </source>
</evidence>
<feature type="transmembrane region" description="Helical" evidence="1">
    <location>
        <begin position="184"/>
        <end position="207"/>
    </location>
</feature>
<protein>
    <submittedName>
        <fullName evidence="2">Uncharacterized protein</fullName>
    </submittedName>
</protein>
<organism evidence="2 3">
    <name type="scientific">Trametes cubensis</name>
    <dbReference type="NCBI Taxonomy" id="1111947"/>
    <lineage>
        <taxon>Eukaryota</taxon>
        <taxon>Fungi</taxon>
        <taxon>Dikarya</taxon>
        <taxon>Basidiomycota</taxon>
        <taxon>Agaricomycotina</taxon>
        <taxon>Agaricomycetes</taxon>
        <taxon>Polyporales</taxon>
        <taxon>Polyporaceae</taxon>
        <taxon>Trametes</taxon>
    </lineage>
</organism>
<comment type="caution">
    <text evidence="2">The sequence shown here is derived from an EMBL/GenBank/DDBJ whole genome shotgun (WGS) entry which is preliminary data.</text>
</comment>